<proteinExistence type="predicted"/>
<dbReference type="Proteomes" id="UP000600918">
    <property type="component" value="Unassembled WGS sequence"/>
</dbReference>
<accession>A0A834U9D5</accession>
<organism evidence="2 3">
    <name type="scientific">Vespula pensylvanica</name>
    <name type="common">Western yellow jacket</name>
    <name type="synonym">Wasp</name>
    <dbReference type="NCBI Taxonomy" id="30213"/>
    <lineage>
        <taxon>Eukaryota</taxon>
        <taxon>Metazoa</taxon>
        <taxon>Ecdysozoa</taxon>
        <taxon>Arthropoda</taxon>
        <taxon>Hexapoda</taxon>
        <taxon>Insecta</taxon>
        <taxon>Pterygota</taxon>
        <taxon>Neoptera</taxon>
        <taxon>Endopterygota</taxon>
        <taxon>Hymenoptera</taxon>
        <taxon>Apocrita</taxon>
        <taxon>Aculeata</taxon>
        <taxon>Vespoidea</taxon>
        <taxon>Vespidae</taxon>
        <taxon>Vespinae</taxon>
        <taxon>Vespula</taxon>
    </lineage>
</organism>
<feature type="compositionally biased region" description="Gly residues" evidence="1">
    <location>
        <begin position="57"/>
        <end position="77"/>
    </location>
</feature>
<comment type="caution">
    <text evidence="2">The sequence shown here is derived from an EMBL/GenBank/DDBJ whole genome shotgun (WGS) entry which is preliminary data.</text>
</comment>
<feature type="region of interest" description="Disordered" evidence="1">
    <location>
        <begin position="55"/>
        <end position="77"/>
    </location>
</feature>
<reference evidence="2" key="1">
    <citation type="journal article" date="2020" name="G3 (Bethesda)">
        <title>High-Quality Assemblies for Three Invasive Social Wasps from the &lt;i&gt;Vespula&lt;/i&gt; Genus.</title>
        <authorList>
            <person name="Harrop T.W.R."/>
            <person name="Guhlin J."/>
            <person name="McLaughlin G.M."/>
            <person name="Permina E."/>
            <person name="Stockwell P."/>
            <person name="Gilligan J."/>
            <person name="Le Lec M.F."/>
            <person name="Gruber M.A.M."/>
            <person name="Quinn O."/>
            <person name="Lovegrove M."/>
            <person name="Duncan E.J."/>
            <person name="Remnant E.J."/>
            <person name="Van Eeckhoven J."/>
            <person name="Graham B."/>
            <person name="Knapp R.A."/>
            <person name="Langford K.W."/>
            <person name="Kronenberg Z."/>
            <person name="Press M.O."/>
            <person name="Eacker S.M."/>
            <person name="Wilson-Rankin E.E."/>
            <person name="Purcell J."/>
            <person name="Lester P.J."/>
            <person name="Dearden P.K."/>
        </authorList>
    </citation>
    <scope>NUCLEOTIDE SEQUENCE</scope>
    <source>
        <strain evidence="2">Volc-1</strain>
    </source>
</reference>
<dbReference type="EMBL" id="JACSDY010000007">
    <property type="protein sequence ID" value="KAF7423456.1"/>
    <property type="molecule type" value="Genomic_DNA"/>
</dbReference>
<evidence type="ECO:0000313" key="2">
    <source>
        <dbReference type="EMBL" id="KAF7423456.1"/>
    </source>
</evidence>
<name>A0A834U9D5_VESPE</name>
<gene>
    <name evidence="2" type="ORF">H0235_008739</name>
</gene>
<protein>
    <submittedName>
        <fullName evidence="2">Uncharacterized protein</fullName>
    </submittedName>
</protein>
<keyword evidence="3" id="KW-1185">Reference proteome</keyword>
<sequence>MSASASASASAVAVAVAATAPHESARRKFRRVNGLPTVGETTFLVRFVLRLAHTEYEGGGNGSGNGSVGGSGGGGQS</sequence>
<dbReference type="AlphaFoldDB" id="A0A834U9D5"/>
<evidence type="ECO:0000313" key="3">
    <source>
        <dbReference type="Proteomes" id="UP000600918"/>
    </source>
</evidence>
<evidence type="ECO:0000256" key="1">
    <source>
        <dbReference type="SAM" id="MobiDB-lite"/>
    </source>
</evidence>